<gene>
    <name evidence="2" type="ORF">K8I29_16705</name>
</gene>
<proteinExistence type="predicted"/>
<dbReference type="Gene3D" id="3.40.50.1980">
    <property type="entry name" value="Nitrogenase molybdenum iron protein domain"/>
    <property type="match status" value="2"/>
</dbReference>
<sequence length="316" mass="34294">MRRIVAAFVLFLAWTGIPPADTHGSEKRSVVDDAGRKVEIPAVPRRIVVLNSSNLEILYAVGGKAVGRPESTGMPKELYGKVRDLPSIGETPSPNVEKIASLSPDLVVGVNMPFHHTLLPALSRAGIPALLLSINSYEDIIEKIRFFGNLTGNTGQAARIIADIEQKTDGIKRAAALQKRKKVAIIWGSPQSFTMALPSSFPGNLVGMLGGINIASGVKPVASMPHYAPLSLEYVLSKDPDMIFLITHGHDGKVSEKFRKEMESHPAWKGLRAIREGRLYPLPYSLFGVNPAVRVTKAVEHIAALLYPEIAETGRK</sequence>
<accession>A0A953M2P2</accession>
<dbReference type="EMBL" id="JAIOIV010000130">
    <property type="protein sequence ID" value="MBZ0157838.1"/>
    <property type="molecule type" value="Genomic_DNA"/>
</dbReference>
<reference evidence="2" key="1">
    <citation type="journal article" date="2021" name="bioRxiv">
        <title>Unraveling nitrogen, sulfur and carbon metabolic pathways and microbial community transcriptional responses to substrate deprivation and toxicity stresses in a bioreactor mimicking anoxic brackish coastal sediment conditions.</title>
        <authorList>
            <person name="Martins P.D."/>
            <person name="Echeveste M.J."/>
            <person name="Arshad A."/>
            <person name="Kurth J."/>
            <person name="Ouboter H."/>
            <person name="Jetten M.S.M."/>
            <person name="Welte C.U."/>
        </authorList>
    </citation>
    <scope>NUCLEOTIDE SEQUENCE</scope>
    <source>
        <strain evidence="2">MAG_39</strain>
    </source>
</reference>
<protein>
    <submittedName>
        <fullName evidence="2">ABC transporter substrate-binding protein</fullName>
    </submittedName>
</protein>
<organism evidence="2 3">
    <name type="scientific">Candidatus Nitrobium versatile</name>
    <dbReference type="NCBI Taxonomy" id="2884831"/>
    <lineage>
        <taxon>Bacteria</taxon>
        <taxon>Pseudomonadati</taxon>
        <taxon>Nitrospirota</taxon>
        <taxon>Nitrospiria</taxon>
        <taxon>Nitrospirales</taxon>
        <taxon>Nitrospiraceae</taxon>
        <taxon>Candidatus Nitrobium</taxon>
    </lineage>
</organism>
<evidence type="ECO:0000313" key="2">
    <source>
        <dbReference type="EMBL" id="MBZ0157838.1"/>
    </source>
</evidence>
<evidence type="ECO:0000259" key="1">
    <source>
        <dbReference type="PROSITE" id="PS50983"/>
    </source>
</evidence>
<dbReference type="SUPFAM" id="SSF53807">
    <property type="entry name" value="Helical backbone' metal receptor"/>
    <property type="match status" value="1"/>
</dbReference>
<name>A0A953M2P2_9BACT</name>
<dbReference type="Pfam" id="PF01497">
    <property type="entry name" value="Peripla_BP_2"/>
    <property type="match status" value="1"/>
</dbReference>
<dbReference type="PANTHER" id="PTHR30535:SF34">
    <property type="entry name" value="MOLYBDATE-BINDING PROTEIN MOLA"/>
    <property type="match status" value="1"/>
</dbReference>
<dbReference type="GO" id="GO:0071281">
    <property type="term" value="P:cellular response to iron ion"/>
    <property type="evidence" value="ECO:0007669"/>
    <property type="project" value="TreeGrafter"/>
</dbReference>
<evidence type="ECO:0000313" key="3">
    <source>
        <dbReference type="Proteomes" id="UP000705867"/>
    </source>
</evidence>
<dbReference type="InterPro" id="IPR002491">
    <property type="entry name" value="ABC_transptr_periplasmic_BD"/>
</dbReference>
<comment type="caution">
    <text evidence="2">The sequence shown here is derived from an EMBL/GenBank/DDBJ whole genome shotgun (WGS) entry which is preliminary data.</text>
</comment>
<dbReference type="AlphaFoldDB" id="A0A953M2P2"/>
<dbReference type="PANTHER" id="PTHR30535">
    <property type="entry name" value="VITAMIN B12-BINDING PROTEIN"/>
    <property type="match status" value="1"/>
</dbReference>
<reference evidence="2" key="2">
    <citation type="submission" date="2021-08" db="EMBL/GenBank/DDBJ databases">
        <authorList>
            <person name="Dalcin Martins P."/>
        </authorList>
    </citation>
    <scope>NUCLEOTIDE SEQUENCE</scope>
    <source>
        <strain evidence="2">MAG_39</strain>
    </source>
</reference>
<dbReference type="InterPro" id="IPR050902">
    <property type="entry name" value="ABC_Transporter_SBP"/>
</dbReference>
<feature type="domain" description="Fe/B12 periplasmic-binding" evidence="1">
    <location>
        <begin position="46"/>
        <end position="310"/>
    </location>
</feature>
<dbReference type="PROSITE" id="PS50983">
    <property type="entry name" value="FE_B12_PBP"/>
    <property type="match status" value="1"/>
</dbReference>
<dbReference type="Proteomes" id="UP000705867">
    <property type="component" value="Unassembled WGS sequence"/>
</dbReference>